<protein>
    <submittedName>
        <fullName evidence="1">Uncharacterized protein</fullName>
    </submittedName>
</protein>
<dbReference type="AlphaFoldDB" id="A0A0F9AR86"/>
<proteinExistence type="predicted"/>
<feature type="non-terminal residue" evidence="1">
    <location>
        <position position="269"/>
    </location>
</feature>
<reference evidence="1" key="1">
    <citation type="journal article" date="2015" name="Nature">
        <title>Complex archaea that bridge the gap between prokaryotes and eukaryotes.</title>
        <authorList>
            <person name="Spang A."/>
            <person name="Saw J.H."/>
            <person name="Jorgensen S.L."/>
            <person name="Zaremba-Niedzwiedzka K."/>
            <person name="Martijn J."/>
            <person name="Lind A.E."/>
            <person name="van Eijk R."/>
            <person name="Schleper C."/>
            <person name="Guy L."/>
            <person name="Ettema T.J."/>
        </authorList>
    </citation>
    <scope>NUCLEOTIDE SEQUENCE</scope>
</reference>
<accession>A0A0F9AR86</accession>
<evidence type="ECO:0000313" key="1">
    <source>
        <dbReference type="EMBL" id="KKK74706.1"/>
    </source>
</evidence>
<organism evidence="1">
    <name type="scientific">marine sediment metagenome</name>
    <dbReference type="NCBI Taxonomy" id="412755"/>
    <lineage>
        <taxon>unclassified sequences</taxon>
        <taxon>metagenomes</taxon>
        <taxon>ecological metagenomes</taxon>
    </lineage>
</organism>
<comment type="caution">
    <text evidence="1">The sequence shown here is derived from an EMBL/GenBank/DDBJ whole genome shotgun (WGS) entry which is preliminary data.</text>
</comment>
<sequence>MTYKRDRLRVRREFKRLMRQYQEIFYYSCEVDRWLPEITLIPYVTLNWEQVPVWCRIIAPPSSGKSAHLSLLDGYTKTYMLDEFTTKCFVSGYRGQNEDPSKLPQMDDKVMVITDESTIMEQRSEERNMIQAVLRKAYDGSIRKAFGNIKDVVEHKAHFNMLVAATPVIDRYYHYNQALGERFLNYRLQIPNRKALTERAIHNQRHRYKQHHIQLQRAVHLFLKRMPRTTINSVKLPRSIQDMFVECASFVALARTHVARDVTGRQVIA</sequence>
<gene>
    <name evidence="1" type="ORF">LCGC14_2881080</name>
</gene>
<dbReference type="EMBL" id="LAZR01056193">
    <property type="protein sequence ID" value="KKK74706.1"/>
    <property type="molecule type" value="Genomic_DNA"/>
</dbReference>
<name>A0A0F9AR86_9ZZZZ</name>